<dbReference type="KEGG" id="bot:CIT37_04440"/>
<reference evidence="2 4" key="1">
    <citation type="journal article" date="2014" name="Int. J. Syst. Evol. Microbiol.">
        <title>Bradyrhizobium ottawaense sp. nov., a symbiotic nitrogen fixing bacterium from root nodules of soybeans in Canada.</title>
        <authorList>
            <person name="Yu X."/>
            <person name="Cloutier S."/>
            <person name="Tambong J.T."/>
            <person name="Bromfield E.S."/>
        </authorList>
    </citation>
    <scope>NUCLEOTIDE SEQUENCE [LARGE SCALE GENOMIC DNA]</scope>
    <source>
        <strain evidence="2 4">OO99</strain>
    </source>
</reference>
<evidence type="ECO:0000313" key="5">
    <source>
        <dbReference type="Proteomes" id="UP001565369"/>
    </source>
</evidence>
<name>A0A2U8P2G4_9BRAD</name>
<reference evidence="2 4" key="2">
    <citation type="journal article" date="2017" name="Syst. Appl. Microbiol.">
        <title>Soybeans inoculated with root zone soils of Canadian native legumes harbour diverse and novel Bradyrhizobium spp. that possess agricultural potential.</title>
        <authorList>
            <person name="Bromfield E.S.P."/>
            <person name="Cloutier S."/>
            <person name="Tambong J.T."/>
            <person name="Tran Thi T.V."/>
        </authorList>
    </citation>
    <scope>NUCLEOTIDE SEQUENCE [LARGE SCALE GENOMIC DNA]</scope>
    <source>
        <strain evidence="2 4">OO99</strain>
    </source>
</reference>
<evidence type="ECO:0000313" key="4">
    <source>
        <dbReference type="Proteomes" id="UP000215703"/>
    </source>
</evidence>
<accession>A0A5H2Z9G2</accession>
<sequence length="68" mass="7608">MDGFNSTSSPYAPQVRRNQPLPSLSLYVPPSWQQGDPWAPEDLKLRMGLHKLLPHPDLSQIKVLLSGT</sequence>
<dbReference type="EMBL" id="JBGBZJ010000003">
    <property type="protein sequence ID" value="MEY9455034.1"/>
    <property type="molecule type" value="Genomic_DNA"/>
</dbReference>
<gene>
    <name evidence="3" type="ORF">ABIG07_003982</name>
    <name evidence="2" type="ORF">CIT37_04440</name>
</gene>
<evidence type="ECO:0000313" key="2">
    <source>
        <dbReference type="EMBL" id="AWL91574.1"/>
    </source>
</evidence>
<dbReference type="EMBL" id="CP029425">
    <property type="protein sequence ID" value="AWL91574.1"/>
    <property type="molecule type" value="Genomic_DNA"/>
</dbReference>
<dbReference type="Proteomes" id="UP001565369">
    <property type="component" value="Unassembled WGS sequence"/>
</dbReference>
<reference evidence="3 5" key="4">
    <citation type="submission" date="2024-07" db="EMBL/GenBank/DDBJ databases">
        <title>Genomic Encyclopedia of Type Strains, Phase V (KMG-V): Genome sequencing to study the core and pangenomes of soil and plant-associated prokaryotes.</title>
        <authorList>
            <person name="Whitman W."/>
        </authorList>
    </citation>
    <scope>NUCLEOTIDE SEQUENCE [LARGE SCALE GENOMIC DNA]</scope>
    <source>
        <strain evidence="3 5">USDA 152</strain>
    </source>
</reference>
<dbReference type="AlphaFoldDB" id="A0A2U8P2G4"/>
<organism evidence="2 4">
    <name type="scientific">Bradyrhizobium ottawaense</name>
    <dbReference type="NCBI Taxonomy" id="931866"/>
    <lineage>
        <taxon>Bacteria</taxon>
        <taxon>Pseudomonadati</taxon>
        <taxon>Pseudomonadota</taxon>
        <taxon>Alphaproteobacteria</taxon>
        <taxon>Hyphomicrobiales</taxon>
        <taxon>Nitrobacteraceae</taxon>
        <taxon>Bradyrhizobium</taxon>
    </lineage>
</organism>
<dbReference type="OrthoDB" id="8243261at2"/>
<evidence type="ECO:0000256" key="1">
    <source>
        <dbReference type="SAM" id="MobiDB-lite"/>
    </source>
</evidence>
<reference evidence="2" key="3">
    <citation type="journal article" date="2018" name="Microbiol. Resour. Announc.">
        <title>Complete Genome Sequence of Bradyrhizobium ottawaense OO99(T), an Efficient Nitrogen-Fixing Symbiont of Soybean.</title>
        <authorList>
            <person name="Nguyen H.D.T."/>
            <person name="Cloutier S."/>
            <person name="Bromfield E.S.P."/>
        </authorList>
    </citation>
    <scope>NUCLEOTIDE SEQUENCE</scope>
    <source>
        <strain evidence="2">OO99</strain>
    </source>
</reference>
<dbReference type="RefSeq" id="WP_011084638.1">
    <property type="nucleotide sequence ID" value="NZ_AP021854.1"/>
</dbReference>
<proteinExistence type="predicted"/>
<keyword evidence="5" id="KW-1185">Reference proteome</keyword>
<feature type="region of interest" description="Disordered" evidence="1">
    <location>
        <begin position="1"/>
        <end position="23"/>
    </location>
</feature>
<feature type="compositionally biased region" description="Polar residues" evidence="1">
    <location>
        <begin position="1"/>
        <end position="11"/>
    </location>
</feature>
<evidence type="ECO:0000313" key="3">
    <source>
        <dbReference type="EMBL" id="MEY9455034.1"/>
    </source>
</evidence>
<dbReference type="GeneID" id="92969899"/>
<accession>A0A2U8P2G4</accession>
<protein>
    <submittedName>
        <fullName evidence="2">Uncharacterized protein</fullName>
    </submittedName>
</protein>
<dbReference type="Proteomes" id="UP000215703">
    <property type="component" value="Chromosome"/>
</dbReference>